<sequence>MHIALYLQPAIGELTTMGLILNIDTATENAGVCLAKAGVSLAQLENKDQKSHASFLQPAIKTLMEDAGFQLSDLDAIAVTAGPGSYTGLRVGLSSAKGLCFALNKPLLLLNTLEVMATAYLSAHAEAADTFICPMIDARRMEVFTALYNTELQEVTAPAAMILDANNFEKELANHKIVFCGNGSPKWQPLVTSTHAVFSTVQHKARHLAILSWKAFEEKRFSDLAYSEPLYIKEFFTPGKPTLKGV</sequence>
<accession>A0A1N7L571</accession>
<protein>
    <submittedName>
        <fullName evidence="2">tRNA threonylcarbamoyladenosine biosynthesis protein TsaB</fullName>
    </submittedName>
</protein>
<proteinExistence type="predicted"/>
<dbReference type="Pfam" id="PF00814">
    <property type="entry name" value="TsaD"/>
    <property type="match status" value="1"/>
</dbReference>
<reference evidence="3" key="1">
    <citation type="submission" date="2017-01" db="EMBL/GenBank/DDBJ databases">
        <authorList>
            <person name="Varghese N."/>
            <person name="Submissions S."/>
        </authorList>
    </citation>
    <scope>NUCLEOTIDE SEQUENCE [LARGE SCALE GENOMIC DNA]</scope>
    <source>
        <strain evidence="3">DSM 21054</strain>
    </source>
</reference>
<dbReference type="Proteomes" id="UP000186917">
    <property type="component" value="Unassembled WGS sequence"/>
</dbReference>
<dbReference type="PANTHER" id="PTHR11735">
    <property type="entry name" value="TRNA N6-ADENOSINE THREONYLCARBAMOYLTRANSFERASE"/>
    <property type="match status" value="1"/>
</dbReference>
<evidence type="ECO:0000313" key="3">
    <source>
        <dbReference type="Proteomes" id="UP000186917"/>
    </source>
</evidence>
<dbReference type="InterPro" id="IPR000905">
    <property type="entry name" value="Gcp-like_dom"/>
</dbReference>
<dbReference type="InterPro" id="IPR043129">
    <property type="entry name" value="ATPase_NBD"/>
</dbReference>
<dbReference type="SUPFAM" id="SSF53067">
    <property type="entry name" value="Actin-like ATPase domain"/>
    <property type="match status" value="2"/>
</dbReference>
<organism evidence="2 3">
    <name type="scientific">Filimonas lacunae</name>
    <dbReference type="NCBI Taxonomy" id="477680"/>
    <lineage>
        <taxon>Bacteria</taxon>
        <taxon>Pseudomonadati</taxon>
        <taxon>Bacteroidota</taxon>
        <taxon>Chitinophagia</taxon>
        <taxon>Chitinophagales</taxon>
        <taxon>Chitinophagaceae</taxon>
        <taxon>Filimonas</taxon>
    </lineage>
</organism>
<dbReference type="PANTHER" id="PTHR11735:SF11">
    <property type="entry name" value="TRNA THREONYLCARBAMOYLADENOSINE BIOSYNTHESIS PROTEIN TSAB"/>
    <property type="match status" value="1"/>
</dbReference>
<dbReference type="Gene3D" id="3.30.420.40">
    <property type="match status" value="2"/>
</dbReference>
<evidence type="ECO:0000313" key="2">
    <source>
        <dbReference type="EMBL" id="SIS68943.1"/>
    </source>
</evidence>
<dbReference type="STRING" id="477680.SAMN05421788_101647"/>
<evidence type="ECO:0000259" key="1">
    <source>
        <dbReference type="Pfam" id="PF00814"/>
    </source>
</evidence>
<gene>
    <name evidence="2" type="ORF">SAMN05421788_101647</name>
</gene>
<feature type="domain" description="Gcp-like" evidence="1">
    <location>
        <begin position="49"/>
        <end position="162"/>
    </location>
</feature>
<dbReference type="InterPro" id="IPR022496">
    <property type="entry name" value="T6A_TsaB"/>
</dbReference>
<dbReference type="CDD" id="cd24032">
    <property type="entry name" value="ASKHA_NBD_TsaB"/>
    <property type="match status" value="1"/>
</dbReference>
<dbReference type="GO" id="GO:0002949">
    <property type="term" value="P:tRNA threonylcarbamoyladenosine modification"/>
    <property type="evidence" value="ECO:0007669"/>
    <property type="project" value="InterPro"/>
</dbReference>
<dbReference type="GO" id="GO:0005829">
    <property type="term" value="C:cytosol"/>
    <property type="evidence" value="ECO:0007669"/>
    <property type="project" value="TreeGrafter"/>
</dbReference>
<dbReference type="AlphaFoldDB" id="A0A1N7L571"/>
<dbReference type="EMBL" id="FTOR01000001">
    <property type="protein sequence ID" value="SIS68943.1"/>
    <property type="molecule type" value="Genomic_DNA"/>
</dbReference>
<dbReference type="NCBIfam" id="TIGR03725">
    <property type="entry name" value="T6A_YeaZ"/>
    <property type="match status" value="1"/>
</dbReference>
<name>A0A1N7L571_9BACT</name>
<keyword evidence="3" id="KW-1185">Reference proteome</keyword>